<dbReference type="EMBL" id="GEDV01012133">
    <property type="protein sequence ID" value="JAP76424.1"/>
    <property type="molecule type" value="Transcribed_RNA"/>
</dbReference>
<protein>
    <submittedName>
        <fullName evidence="1">Glycine rich superfamily member</fullName>
    </submittedName>
</protein>
<dbReference type="AlphaFoldDB" id="A0A131YAS7"/>
<sequence>MGLRRDGSTLMEYMNEATHKLPATSTTHGRNDTLVMEQLVVNITEAVHVSVTPIGTVSSVVAFFLPPKFLAEMIKRNIHQLMNSTIQSGLDSLYTFAHGNASGA</sequence>
<accession>A0A131YAS7</accession>
<organism evidence="1">
    <name type="scientific">Rhipicephalus appendiculatus</name>
    <name type="common">Brown ear tick</name>
    <dbReference type="NCBI Taxonomy" id="34631"/>
    <lineage>
        <taxon>Eukaryota</taxon>
        <taxon>Metazoa</taxon>
        <taxon>Ecdysozoa</taxon>
        <taxon>Arthropoda</taxon>
        <taxon>Chelicerata</taxon>
        <taxon>Arachnida</taxon>
        <taxon>Acari</taxon>
        <taxon>Parasitiformes</taxon>
        <taxon>Ixodida</taxon>
        <taxon>Ixodoidea</taxon>
        <taxon>Ixodidae</taxon>
        <taxon>Rhipicephalinae</taxon>
        <taxon>Rhipicephalus</taxon>
        <taxon>Rhipicephalus</taxon>
    </lineage>
</organism>
<reference evidence="1" key="1">
    <citation type="journal article" date="2016" name="Ticks Tick Borne Dis.">
        <title>De novo assembly and annotation of the salivary gland transcriptome of Rhipicephalus appendiculatus male and female ticks during blood feeding.</title>
        <authorList>
            <person name="de Castro M.H."/>
            <person name="de Klerk D."/>
            <person name="Pienaar R."/>
            <person name="Latif A.A."/>
            <person name="Rees D.J."/>
            <person name="Mans B.J."/>
        </authorList>
    </citation>
    <scope>NUCLEOTIDE SEQUENCE</scope>
    <source>
        <tissue evidence="1">Salivary glands</tissue>
    </source>
</reference>
<proteinExistence type="predicted"/>
<evidence type="ECO:0000313" key="1">
    <source>
        <dbReference type="EMBL" id="JAP76424.1"/>
    </source>
</evidence>
<name>A0A131YAS7_RHIAP</name>